<evidence type="ECO:0000256" key="1">
    <source>
        <dbReference type="SAM" id="SignalP"/>
    </source>
</evidence>
<sequence>MTRTMTRRLVAGALGAAVALTGLPGTAVAAPRDTAISVGRLVLEPTDRGYAGSLPVTVTYRGPEASYLDLTITEPVPGAFAGLDPADPCSYGVAQPARTIYCQVPGGPLQRGERRRFTVDFQVFTTTRTYPMITPGGQIGVTTGDRNPKNDTATFAALFRATTGSLRAPRSYVRDTSTDAAVAAGPAALTRQEDGSWLGRVPVTIRVAGDAPHDGYWLTPTLPSGVEIVGIEPIEACTASCLVAGGVFMPGEEREVSLLIRAPAEVSPGALGTGSVLLNATFGWGDVLTDIDEADNTASFDVTAG</sequence>
<dbReference type="PROSITE" id="PS51318">
    <property type="entry name" value="TAT"/>
    <property type="match status" value="1"/>
</dbReference>
<gene>
    <name evidence="2" type="ORF">GA0070607_3211</name>
</gene>
<feature type="chain" id="PRO_5008706593" description="DUF11 domain-containing protein" evidence="1">
    <location>
        <begin position="30"/>
        <end position="305"/>
    </location>
</feature>
<protein>
    <recommendedName>
        <fullName evidence="4">DUF11 domain-containing protein</fullName>
    </recommendedName>
</protein>
<name>A0A1C4W6V9_9ACTN</name>
<dbReference type="RefSeq" id="WP_157743169.1">
    <property type="nucleotide sequence ID" value="NZ_LT607412.1"/>
</dbReference>
<dbReference type="OrthoDB" id="3404025at2"/>
<dbReference type="InterPro" id="IPR006311">
    <property type="entry name" value="TAT_signal"/>
</dbReference>
<keyword evidence="1" id="KW-0732">Signal</keyword>
<dbReference type="AlphaFoldDB" id="A0A1C4W6V9"/>
<evidence type="ECO:0008006" key="4">
    <source>
        <dbReference type="Google" id="ProtNLM"/>
    </source>
</evidence>
<dbReference type="Proteomes" id="UP000198243">
    <property type="component" value="Chromosome I"/>
</dbReference>
<accession>A0A1C4W6V9</accession>
<reference evidence="3" key="1">
    <citation type="submission" date="2016-06" db="EMBL/GenBank/DDBJ databases">
        <authorList>
            <person name="Varghese N."/>
            <person name="Submissions Spin"/>
        </authorList>
    </citation>
    <scope>NUCLEOTIDE SEQUENCE [LARGE SCALE GENOMIC DNA]</scope>
    <source>
        <strain evidence="3">DSM 44875</strain>
    </source>
</reference>
<evidence type="ECO:0000313" key="2">
    <source>
        <dbReference type="EMBL" id="SCE91925.1"/>
    </source>
</evidence>
<organism evidence="2 3">
    <name type="scientific">Micromonospora coriariae</name>
    <dbReference type="NCBI Taxonomy" id="285665"/>
    <lineage>
        <taxon>Bacteria</taxon>
        <taxon>Bacillati</taxon>
        <taxon>Actinomycetota</taxon>
        <taxon>Actinomycetes</taxon>
        <taxon>Micromonosporales</taxon>
        <taxon>Micromonosporaceae</taxon>
        <taxon>Micromonospora</taxon>
    </lineage>
</organism>
<keyword evidence="3" id="KW-1185">Reference proteome</keyword>
<dbReference type="EMBL" id="LT607412">
    <property type="protein sequence ID" value="SCE91925.1"/>
    <property type="molecule type" value="Genomic_DNA"/>
</dbReference>
<proteinExistence type="predicted"/>
<feature type="signal peptide" evidence="1">
    <location>
        <begin position="1"/>
        <end position="29"/>
    </location>
</feature>
<evidence type="ECO:0000313" key="3">
    <source>
        <dbReference type="Proteomes" id="UP000198243"/>
    </source>
</evidence>